<dbReference type="Gene3D" id="3.40.710.10">
    <property type="entry name" value="DD-peptidase/beta-lactamase superfamily"/>
    <property type="match status" value="2"/>
</dbReference>
<evidence type="ECO:0000256" key="13">
    <source>
        <dbReference type="ARBA" id="ARBA00023136"/>
    </source>
</evidence>
<dbReference type="InterPro" id="IPR036950">
    <property type="entry name" value="PBP_transglycosylase"/>
</dbReference>
<feature type="transmembrane region" description="Helical" evidence="18">
    <location>
        <begin position="20"/>
        <end position="42"/>
    </location>
</feature>
<keyword evidence="18" id="KW-0812">Transmembrane</keyword>
<dbReference type="GO" id="GO:0071555">
    <property type="term" value="P:cell wall organization"/>
    <property type="evidence" value="ECO:0007669"/>
    <property type="project" value="UniProtKB-KW"/>
</dbReference>
<dbReference type="InterPro" id="IPR050396">
    <property type="entry name" value="Glycosyltr_51/Transpeptidase"/>
</dbReference>
<evidence type="ECO:0000256" key="4">
    <source>
        <dbReference type="ARBA" id="ARBA00007739"/>
    </source>
</evidence>
<dbReference type="InterPro" id="IPR001264">
    <property type="entry name" value="Glyco_trans_51"/>
</dbReference>
<evidence type="ECO:0000256" key="3">
    <source>
        <dbReference type="ARBA" id="ARBA00007090"/>
    </source>
</evidence>
<keyword evidence="5" id="KW-1003">Cell membrane</keyword>
<dbReference type="RefSeq" id="WP_139010766.1">
    <property type="nucleotide sequence ID" value="NZ_VBSN01000023.1"/>
</dbReference>
<dbReference type="AlphaFoldDB" id="A0A5M8QY07"/>
<dbReference type="SUPFAM" id="SSF53955">
    <property type="entry name" value="Lysozyme-like"/>
    <property type="match status" value="1"/>
</dbReference>
<dbReference type="EMBL" id="VBSN01000023">
    <property type="protein sequence ID" value="KAA6441079.1"/>
    <property type="molecule type" value="Genomic_DNA"/>
</dbReference>
<dbReference type="Proteomes" id="UP000323994">
    <property type="component" value="Unassembled WGS sequence"/>
</dbReference>
<comment type="subcellular location">
    <subcellularLocation>
        <location evidence="1">Cell membrane</location>
    </subcellularLocation>
</comment>
<keyword evidence="11" id="KW-0133">Cell shape</keyword>
<dbReference type="InterPro" id="IPR012338">
    <property type="entry name" value="Beta-lactam/transpept-like"/>
</dbReference>
<evidence type="ECO:0000256" key="8">
    <source>
        <dbReference type="ARBA" id="ARBA00022676"/>
    </source>
</evidence>
<dbReference type="OrthoDB" id="9766909at2"/>
<keyword evidence="7" id="KW-0645">Protease</keyword>
<feature type="domain" description="Penicillin-binding protein transpeptidase" evidence="19">
    <location>
        <begin position="434"/>
        <end position="676"/>
    </location>
</feature>
<evidence type="ECO:0000256" key="7">
    <source>
        <dbReference type="ARBA" id="ARBA00022670"/>
    </source>
</evidence>
<dbReference type="GO" id="GO:0008360">
    <property type="term" value="P:regulation of cell shape"/>
    <property type="evidence" value="ECO:0007669"/>
    <property type="project" value="UniProtKB-KW"/>
</dbReference>
<evidence type="ECO:0000259" key="20">
    <source>
        <dbReference type="Pfam" id="PF00912"/>
    </source>
</evidence>
<evidence type="ECO:0000256" key="12">
    <source>
        <dbReference type="ARBA" id="ARBA00022984"/>
    </source>
</evidence>
<dbReference type="Pfam" id="PF00912">
    <property type="entry name" value="Transgly"/>
    <property type="match status" value="1"/>
</dbReference>
<dbReference type="GO" id="GO:0009002">
    <property type="term" value="F:serine-type D-Ala-D-Ala carboxypeptidase activity"/>
    <property type="evidence" value="ECO:0007669"/>
    <property type="project" value="UniProtKB-EC"/>
</dbReference>
<keyword evidence="12" id="KW-0573">Peptidoglycan synthesis</keyword>
<evidence type="ECO:0000256" key="1">
    <source>
        <dbReference type="ARBA" id="ARBA00004236"/>
    </source>
</evidence>
<comment type="similarity">
    <text evidence="4">In the N-terminal section; belongs to the glycosyltransferase 51 family.</text>
</comment>
<evidence type="ECO:0000256" key="16">
    <source>
        <dbReference type="ARBA" id="ARBA00034000"/>
    </source>
</evidence>
<evidence type="ECO:0000313" key="21">
    <source>
        <dbReference type="EMBL" id="KAA6441079.1"/>
    </source>
</evidence>
<evidence type="ECO:0000256" key="10">
    <source>
        <dbReference type="ARBA" id="ARBA00022801"/>
    </source>
</evidence>
<dbReference type="GO" id="GO:0006508">
    <property type="term" value="P:proteolysis"/>
    <property type="evidence" value="ECO:0007669"/>
    <property type="project" value="UniProtKB-KW"/>
</dbReference>
<keyword evidence="9" id="KW-0808">Transferase</keyword>
<dbReference type="PANTHER" id="PTHR32282:SF11">
    <property type="entry name" value="PENICILLIN-BINDING PROTEIN 1B"/>
    <property type="match status" value="1"/>
</dbReference>
<comment type="pathway">
    <text evidence="2">Cell wall biogenesis; peptidoglycan biosynthesis.</text>
</comment>
<comment type="catalytic activity">
    <reaction evidence="17">
        <text>[GlcNAc-(1-&gt;4)-Mur2Ac(oyl-L-Ala-gamma-D-Glu-L-Lys-D-Ala-D-Ala)](n)-di-trans,octa-cis-undecaprenyl diphosphate + beta-D-GlcNAc-(1-&gt;4)-Mur2Ac(oyl-L-Ala-gamma-D-Glu-L-Lys-D-Ala-D-Ala)-di-trans,octa-cis-undecaprenyl diphosphate = [GlcNAc-(1-&gt;4)-Mur2Ac(oyl-L-Ala-gamma-D-Glu-L-Lys-D-Ala-D-Ala)](n+1)-di-trans,octa-cis-undecaprenyl diphosphate + di-trans,octa-cis-undecaprenyl diphosphate + H(+)</text>
        <dbReference type="Rhea" id="RHEA:23708"/>
        <dbReference type="Rhea" id="RHEA-COMP:9602"/>
        <dbReference type="Rhea" id="RHEA-COMP:9603"/>
        <dbReference type="ChEBI" id="CHEBI:15378"/>
        <dbReference type="ChEBI" id="CHEBI:58405"/>
        <dbReference type="ChEBI" id="CHEBI:60033"/>
        <dbReference type="ChEBI" id="CHEBI:78435"/>
        <dbReference type="EC" id="2.4.99.28"/>
    </reaction>
</comment>
<keyword evidence="15" id="KW-0961">Cell wall biogenesis/degradation</keyword>
<dbReference type="InterPro" id="IPR001460">
    <property type="entry name" value="PCN-bd_Tpept"/>
</dbReference>
<comment type="catalytic activity">
    <reaction evidence="16">
        <text>Preferential cleavage: (Ac)2-L-Lys-D-Ala-|-D-Ala. Also transpeptidation of peptidyl-alanyl moieties that are N-acyl substituents of D-alanine.</text>
        <dbReference type="EC" id="3.4.16.4"/>
    </reaction>
</comment>
<gene>
    <name evidence="21" type="ORF">FEM33_03725</name>
</gene>
<proteinExistence type="inferred from homology"/>
<dbReference type="GO" id="GO:0005886">
    <property type="term" value="C:plasma membrane"/>
    <property type="evidence" value="ECO:0007669"/>
    <property type="project" value="UniProtKB-SubCell"/>
</dbReference>
<evidence type="ECO:0000256" key="18">
    <source>
        <dbReference type="SAM" id="Phobius"/>
    </source>
</evidence>
<keyword evidence="13 18" id="KW-0472">Membrane</keyword>
<keyword evidence="18" id="KW-1133">Transmembrane helix</keyword>
<dbReference type="SUPFAM" id="SSF56601">
    <property type="entry name" value="beta-lactamase/transpeptidase-like"/>
    <property type="match status" value="1"/>
</dbReference>
<accession>A0A5M8QY07</accession>
<evidence type="ECO:0000256" key="2">
    <source>
        <dbReference type="ARBA" id="ARBA00004752"/>
    </source>
</evidence>
<keyword evidence="10" id="KW-0378">Hydrolase</keyword>
<evidence type="ECO:0000256" key="11">
    <source>
        <dbReference type="ARBA" id="ARBA00022960"/>
    </source>
</evidence>
<dbReference type="GO" id="GO:0030288">
    <property type="term" value="C:outer membrane-bounded periplasmic space"/>
    <property type="evidence" value="ECO:0007669"/>
    <property type="project" value="TreeGrafter"/>
</dbReference>
<keyword evidence="22" id="KW-1185">Reference proteome</keyword>
<evidence type="ECO:0000256" key="15">
    <source>
        <dbReference type="ARBA" id="ARBA00023316"/>
    </source>
</evidence>
<keyword evidence="14" id="KW-0511">Multifunctional enzyme</keyword>
<dbReference type="PANTHER" id="PTHR32282">
    <property type="entry name" value="BINDING PROTEIN TRANSPEPTIDASE, PUTATIVE-RELATED"/>
    <property type="match status" value="1"/>
</dbReference>
<evidence type="ECO:0000256" key="9">
    <source>
        <dbReference type="ARBA" id="ARBA00022679"/>
    </source>
</evidence>
<dbReference type="InterPro" id="IPR023346">
    <property type="entry name" value="Lysozyme-like_dom_sf"/>
</dbReference>
<evidence type="ECO:0000256" key="6">
    <source>
        <dbReference type="ARBA" id="ARBA00022645"/>
    </source>
</evidence>
<comment type="caution">
    <text evidence="21">The sequence shown here is derived from an EMBL/GenBank/DDBJ whole genome shotgun (WGS) entry which is preliminary data.</text>
</comment>
<organism evidence="21 22">
    <name type="scientific">Dyadobacter flavalbus</name>
    <dbReference type="NCBI Taxonomy" id="2579942"/>
    <lineage>
        <taxon>Bacteria</taxon>
        <taxon>Pseudomonadati</taxon>
        <taxon>Bacteroidota</taxon>
        <taxon>Cytophagia</taxon>
        <taxon>Cytophagales</taxon>
        <taxon>Spirosomataceae</taxon>
        <taxon>Dyadobacter</taxon>
    </lineage>
</organism>
<reference evidence="21 22" key="1">
    <citation type="submission" date="2019-05" db="EMBL/GenBank/DDBJ databases">
        <authorList>
            <person name="Qu J.-H."/>
        </authorList>
    </citation>
    <scope>NUCLEOTIDE SEQUENCE [LARGE SCALE GENOMIC DNA]</scope>
    <source>
        <strain evidence="21 22">NS28</strain>
    </source>
</reference>
<name>A0A5M8QY07_9BACT</name>
<dbReference type="GO" id="GO:0008955">
    <property type="term" value="F:peptidoglycan glycosyltransferase activity"/>
    <property type="evidence" value="ECO:0007669"/>
    <property type="project" value="UniProtKB-EC"/>
</dbReference>
<feature type="domain" description="Glycosyl transferase family 51" evidence="20">
    <location>
        <begin position="70"/>
        <end position="254"/>
    </location>
</feature>
<evidence type="ECO:0000313" key="22">
    <source>
        <dbReference type="Proteomes" id="UP000323994"/>
    </source>
</evidence>
<evidence type="ECO:0000259" key="19">
    <source>
        <dbReference type="Pfam" id="PF00905"/>
    </source>
</evidence>
<keyword evidence="6" id="KW-0121">Carboxypeptidase</keyword>
<dbReference type="Pfam" id="PF00905">
    <property type="entry name" value="Transpeptidase"/>
    <property type="match status" value="1"/>
</dbReference>
<evidence type="ECO:0000256" key="17">
    <source>
        <dbReference type="ARBA" id="ARBA00049902"/>
    </source>
</evidence>
<evidence type="ECO:0000256" key="5">
    <source>
        <dbReference type="ARBA" id="ARBA00022475"/>
    </source>
</evidence>
<dbReference type="GO" id="GO:0009252">
    <property type="term" value="P:peptidoglycan biosynthetic process"/>
    <property type="evidence" value="ECO:0007669"/>
    <property type="project" value="UniProtKB-KW"/>
</dbReference>
<keyword evidence="8" id="KW-0328">Glycosyltransferase</keyword>
<protein>
    <submittedName>
        <fullName evidence="21">Penicillin-binding protein</fullName>
    </submittedName>
</protein>
<dbReference type="GO" id="GO:0008658">
    <property type="term" value="F:penicillin binding"/>
    <property type="evidence" value="ECO:0007669"/>
    <property type="project" value="InterPro"/>
</dbReference>
<comment type="similarity">
    <text evidence="3">In the C-terminal section; belongs to the transpeptidase family.</text>
</comment>
<sequence>MIELQPGKYRRSIVRLWRFVAFGLGLVILYIVAVSFNFFWLFGGMPDLKTLENPKSELASELISEDGKSLGKYFFENRISIDIAQISPNLINALIATEDARFVNHSGIDPRSLLRVFKGIVSGNSSSGGGSTLTQQVAKNLFNTRSEEFEGILGKIPLVRIVIAKTKEWILAVILERKYTKQEIMKMYLNTVSFGNNTYGIKVAAKTYFNKEAWDLNVPEAALLVGMLQNPTLFNPLRFPENALNRRNIVLGQMMKYDYLSTDKFDRYKEKSLGLNFTVDSHNTGLAPYFRESMRGYLKNWIKVYNEEHDETYDLYTSGLRIYTTIDSRMQRYQEEALTEHMKQQQKLFDAHWKGRDPWIDKNGKEIPGFINSAVRKSPHFISLKRDLGEEEAWRIMKKPYKMKVFSWNGEKEVTMSPIDSIRYYKRFLRAGMMSMDPRNGHVKAWVGGINFKYFKYDHVKQGSRQPGSTFKPFVYVSALDKNFLTPCDHVTDQPVYFGPSDGAPSGWSPHNSNNKYSYQALSLRQALGKSVNTVSAYLMKMVRPKTVVDYAHKLGITSNLQAVPSLCLGISDVSVYEMVGAYCAFANGGHRTEPMTILRIEDRYGNVLQEFFQKQNQEISENMAYNMLYLMRGAVEDPGGTAGRLKQYGVTEGNEIAAKTGTTSNYSDGWFMGMTQHLVSGIWVGGEDRSIHFRTIELGQGGRIAMPAWGIFMKKVYNDQSLVQYRKGPFNKPENYVRECGGGVVSDSTDTYVPPSRSDDEGVLF</sequence>
<dbReference type="Gene3D" id="1.10.3810.10">
    <property type="entry name" value="Biosynthetic peptidoglycan transglycosylase-like"/>
    <property type="match status" value="1"/>
</dbReference>
<evidence type="ECO:0000256" key="14">
    <source>
        <dbReference type="ARBA" id="ARBA00023268"/>
    </source>
</evidence>